<dbReference type="Proteomes" id="UP000708208">
    <property type="component" value="Unassembled WGS sequence"/>
</dbReference>
<keyword evidence="1" id="KW-0732">Signal</keyword>
<keyword evidence="3" id="KW-1185">Reference proteome</keyword>
<protein>
    <submittedName>
        <fullName evidence="2">Uncharacterized protein</fullName>
    </submittedName>
</protein>
<feature type="signal peptide" evidence="1">
    <location>
        <begin position="1"/>
        <end position="19"/>
    </location>
</feature>
<dbReference type="OrthoDB" id="3219649at2759"/>
<feature type="chain" id="PRO_5035192848" evidence="1">
    <location>
        <begin position="20"/>
        <end position="149"/>
    </location>
</feature>
<organism evidence="2 3">
    <name type="scientific">Allacma fusca</name>
    <dbReference type="NCBI Taxonomy" id="39272"/>
    <lineage>
        <taxon>Eukaryota</taxon>
        <taxon>Metazoa</taxon>
        <taxon>Ecdysozoa</taxon>
        <taxon>Arthropoda</taxon>
        <taxon>Hexapoda</taxon>
        <taxon>Collembola</taxon>
        <taxon>Symphypleona</taxon>
        <taxon>Sminthuridae</taxon>
        <taxon>Allacma</taxon>
    </lineage>
</organism>
<comment type="caution">
    <text evidence="2">The sequence shown here is derived from an EMBL/GenBank/DDBJ whole genome shotgun (WGS) entry which is preliminary data.</text>
</comment>
<evidence type="ECO:0000313" key="2">
    <source>
        <dbReference type="EMBL" id="CAG7785483.1"/>
    </source>
</evidence>
<accession>A0A8J2KB14</accession>
<proteinExistence type="predicted"/>
<evidence type="ECO:0000256" key="1">
    <source>
        <dbReference type="SAM" id="SignalP"/>
    </source>
</evidence>
<gene>
    <name evidence="2" type="ORF">AFUS01_LOCUS24105</name>
</gene>
<name>A0A8J2KB14_9HEXA</name>
<reference evidence="2" key="1">
    <citation type="submission" date="2021-06" db="EMBL/GenBank/DDBJ databases">
        <authorList>
            <person name="Hodson N. C."/>
            <person name="Mongue J. A."/>
            <person name="Jaron S. K."/>
        </authorList>
    </citation>
    <scope>NUCLEOTIDE SEQUENCE</scope>
</reference>
<dbReference type="AlphaFoldDB" id="A0A8J2KB14"/>
<sequence>MQKLFVAVGLLAVFSLGSAAKLNHAQALSQIQAAGVGISSSGGCSDRTKPTCTSLDQINDSTINGVVTLKRASGCSLTVTGGTEVGHAGGTYSHANGYKVDYSLNTCISGYVTGTFPRIADRSDGAAQYKSASGNIYALEGNHWDVTYY</sequence>
<dbReference type="EMBL" id="CAJVCH010297515">
    <property type="protein sequence ID" value="CAG7785483.1"/>
    <property type="molecule type" value="Genomic_DNA"/>
</dbReference>
<evidence type="ECO:0000313" key="3">
    <source>
        <dbReference type="Proteomes" id="UP000708208"/>
    </source>
</evidence>